<dbReference type="AlphaFoldDB" id="A0A917J7R5"/>
<reference evidence="1" key="1">
    <citation type="journal article" date="2014" name="Int. J. Syst. Evol. Microbiol.">
        <title>Complete genome sequence of Corynebacterium casei LMG S-19264T (=DSM 44701T), isolated from a smear-ripened cheese.</title>
        <authorList>
            <consortium name="US DOE Joint Genome Institute (JGI-PGF)"/>
            <person name="Walter F."/>
            <person name="Albersmeier A."/>
            <person name="Kalinowski J."/>
            <person name="Ruckert C."/>
        </authorList>
    </citation>
    <scope>NUCLEOTIDE SEQUENCE</scope>
    <source>
        <strain evidence="1">CCM 8711</strain>
    </source>
</reference>
<reference evidence="1" key="2">
    <citation type="submission" date="2020-09" db="EMBL/GenBank/DDBJ databases">
        <authorList>
            <person name="Sun Q."/>
            <person name="Sedlacek I."/>
        </authorList>
    </citation>
    <scope>NUCLEOTIDE SEQUENCE</scope>
    <source>
        <strain evidence="1">CCM 8711</strain>
    </source>
</reference>
<comment type="caution">
    <text evidence="1">The sequence shown here is derived from an EMBL/GenBank/DDBJ whole genome shotgun (WGS) entry which is preliminary data.</text>
</comment>
<proteinExistence type="predicted"/>
<organism evidence="1 2">
    <name type="scientific">Mucilaginibacter galii</name>
    <dbReference type="NCBI Taxonomy" id="2005073"/>
    <lineage>
        <taxon>Bacteria</taxon>
        <taxon>Pseudomonadati</taxon>
        <taxon>Bacteroidota</taxon>
        <taxon>Sphingobacteriia</taxon>
        <taxon>Sphingobacteriales</taxon>
        <taxon>Sphingobacteriaceae</taxon>
        <taxon>Mucilaginibacter</taxon>
    </lineage>
</organism>
<sequence length="150" mass="17258">MKMVKTPAADSLAVSGVWKQYVKALSSKNTRTLKRLSLPQVYCQPCAIQAGTDYDLVSADAFIKSMLYTLPKTRLWTAIKSNKQRILTERIKNYHPQNLKLNDDAMLELYDVWYVTPESDKIKGFESQRYAFQFVKEGGQYRFFGLTAVK</sequence>
<accession>A0A917J7R5</accession>
<dbReference type="EMBL" id="BMDO01000004">
    <property type="protein sequence ID" value="GGI50618.1"/>
    <property type="molecule type" value="Genomic_DNA"/>
</dbReference>
<evidence type="ECO:0000313" key="2">
    <source>
        <dbReference type="Proteomes" id="UP000662074"/>
    </source>
</evidence>
<dbReference type="Proteomes" id="UP000662074">
    <property type="component" value="Unassembled WGS sequence"/>
</dbReference>
<name>A0A917J7R5_9SPHI</name>
<protein>
    <submittedName>
        <fullName evidence="1">Uncharacterized protein</fullName>
    </submittedName>
</protein>
<evidence type="ECO:0000313" key="1">
    <source>
        <dbReference type="EMBL" id="GGI50618.1"/>
    </source>
</evidence>
<gene>
    <name evidence="1" type="ORF">GCM10011425_18300</name>
</gene>
<keyword evidence="2" id="KW-1185">Reference proteome</keyword>